<dbReference type="Pfam" id="PF00583">
    <property type="entry name" value="Acetyltransf_1"/>
    <property type="match status" value="1"/>
</dbReference>
<dbReference type="PROSITE" id="PS51186">
    <property type="entry name" value="GNAT"/>
    <property type="match status" value="1"/>
</dbReference>
<evidence type="ECO:0000259" key="3">
    <source>
        <dbReference type="PROSITE" id="PS51186"/>
    </source>
</evidence>
<dbReference type="GO" id="GO:0008080">
    <property type="term" value="F:N-acetyltransferase activity"/>
    <property type="evidence" value="ECO:0007669"/>
    <property type="project" value="TreeGrafter"/>
</dbReference>
<dbReference type="PANTHER" id="PTHR10545:SF29">
    <property type="entry name" value="GH14572P-RELATED"/>
    <property type="match status" value="1"/>
</dbReference>
<reference evidence="4 5" key="1">
    <citation type="submission" date="2016-03" db="EMBL/GenBank/DDBJ databases">
        <authorList>
            <person name="Ploux O."/>
        </authorList>
    </citation>
    <scope>NUCLEOTIDE SEQUENCE [LARGE SCALE GENOMIC DNA]</scope>
    <source>
        <strain evidence="4 5">LPB0076</strain>
    </source>
</reference>
<evidence type="ECO:0000313" key="4">
    <source>
        <dbReference type="EMBL" id="OCB69001.1"/>
    </source>
</evidence>
<dbReference type="CDD" id="cd04301">
    <property type="entry name" value="NAT_SF"/>
    <property type="match status" value="1"/>
</dbReference>
<sequence length="149" mass="17544">MDYIIRKLEEKDLATLVELCQNHADYEQATYKSIGKEKQLKNAIFSQNPKLYCYVIDSGTELAGYFSFTFDFSTWDAQTFLYLDCLYLEPNFRGIKIGEQVFEKLKQIGQENNCVNIQWQTPNFNERAIKFYNKIGAVGKDKRRFFIDL</sequence>
<dbReference type="Proteomes" id="UP000093510">
    <property type="component" value="Unassembled WGS sequence"/>
</dbReference>
<keyword evidence="5" id="KW-1185">Reference proteome</keyword>
<name>A0A1B9DH29_9FLAO</name>
<gene>
    <name evidence="4" type="ORF">LPBF_12560</name>
</gene>
<dbReference type="RefSeq" id="WP_066337172.1">
    <property type="nucleotide sequence ID" value="NZ_CP017688.1"/>
</dbReference>
<dbReference type="InterPro" id="IPR000182">
    <property type="entry name" value="GNAT_dom"/>
</dbReference>
<feature type="domain" description="N-acetyltransferase" evidence="3">
    <location>
        <begin position="3"/>
        <end position="149"/>
    </location>
</feature>
<dbReference type="Gene3D" id="3.40.630.30">
    <property type="match status" value="1"/>
</dbReference>
<protein>
    <submittedName>
        <fullName evidence="4">GCN5 family acetyltransferase</fullName>
    </submittedName>
</protein>
<evidence type="ECO:0000256" key="2">
    <source>
        <dbReference type="ARBA" id="ARBA00023315"/>
    </source>
</evidence>
<comment type="caution">
    <text evidence="4">The sequence shown here is derived from an EMBL/GenBank/DDBJ whole genome shotgun (WGS) entry which is preliminary data.</text>
</comment>
<dbReference type="STRING" id="1763534.GCA_001831475_02441"/>
<dbReference type="SUPFAM" id="SSF55729">
    <property type="entry name" value="Acyl-CoA N-acyltransferases (Nat)"/>
    <property type="match status" value="1"/>
</dbReference>
<dbReference type="PANTHER" id="PTHR10545">
    <property type="entry name" value="DIAMINE N-ACETYLTRANSFERASE"/>
    <property type="match status" value="1"/>
</dbReference>
<evidence type="ECO:0000313" key="5">
    <source>
        <dbReference type="Proteomes" id="UP000093510"/>
    </source>
</evidence>
<dbReference type="AlphaFoldDB" id="A0A1B9DH29"/>
<dbReference type="OrthoDB" id="9805924at2"/>
<accession>A0A1B9DH29</accession>
<organism evidence="4 5">
    <name type="scientific">Flavobacterium crassostreae</name>
    <dbReference type="NCBI Taxonomy" id="1763534"/>
    <lineage>
        <taxon>Bacteria</taxon>
        <taxon>Pseudomonadati</taxon>
        <taxon>Bacteroidota</taxon>
        <taxon>Flavobacteriia</taxon>
        <taxon>Flavobacteriales</taxon>
        <taxon>Flavobacteriaceae</taxon>
        <taxon>Flavobacterium</taxon>
    </lineage>
</organism>
<keyword evidence="1 4" id="KW-0808">Transferase</keyword>
<keyword evidence="2" id="KW-0012">Acyltransferase</keyword>
<proteinExistence type="predicted"/>
<dbReference type="EMBL" id="LVEP01000069">
    <property type="protein sequence ID" value="OCB69001.1"/>
    <property type="molecule type" value="Genomic_DNA"/>
</dbReference>
<evidence type="ECO:0000256" key="1">
    <source>
        <dbReference type="ARBA" id="ARBA00022679"/>
    </source>
</evidence>
<dbReference type="InterPro" id="IPR051016">
    <property type="entry name" value="Diverse_Substrate_AcTransf"/>
</dbReference>
<dbReference type="InterPro" id="IPR016181">
    <property type="entry name" value="Acyl_CoA_acyltransferase"/>
</dbReference>